<dbReference type="Gene3D" id="3.40.630.30">
    <property type="match status" value="1"/>
</dbReference>
<protein>
    <recommendedName>
        <fullName evidence="2">N-acetyltransferase domain-containing protein</fullName>
    </recommendedName>
</protein>
<dbReference type="GO" id="GO:0016410">
    <property type="term" value="F:N-acyltransferase activity"/>
    <property type="evidence" value="ECO:0007669"/>
    <property type="project" value="TreeGrafter"/>
</dbReference>
<dbReference type="RefSeq" id="WP_088648483.1">
    <property type="nucleotide sequence ID" value="NZ_AQQR01000001.1"/>
</dbReference>
<evidence type="ECO:0000259" key="2">
    <source>
        <dbReference type="PROSITE" id="PS51186"/>
    </source>
</evidence>
<dbReference type="OrthoDB" id="9814648at2"/>
<proteinExistence type="predicted"/>
<dbReference type="PROSITE" id="PS51186">
    <property type="entry name" value="GNAT"/>
    <property type="match status" value="1"/>
</dbReference>
<evidence type="ECO:0000313" key="4">
    <source>
        <dbReference type="Proteomes" id="UP000215377"/>
    </source>
</evidence>
<sequence length="165" mass="18480">MEKDPVFGFRRVTPADAPLLRGWLEAPRVSRWFDEPDYASVVMRQLDDPALRCWIVTLEGVALAYLQDYDIHAWQPHPLDFLPKGARGIDTFVGSETAMGRGLGPAYLRAHAARCFAEGAPALGIDPHPDNAPAIRAYEKAGFRETREVETDHGRALLMVRDRPE</sequence>
<keyword evidence="4" id="KW-1185">Reference proteome</keyword>
<gene>
    <name evidence="3" type="ORF">ATO3_03995</name>
</gene>
<dbReference type="GO" id="GO:0046677">
    <property type="term" value="P:response to antibiotic"/>
    <property type="evidence" value="ECO:0007669"/>
    <property type="project" value="UniProtKB-KW"/>
</dbReference>
<dbReference type="PANTHER" id="PTHR31438:SF1">
    <property type="entry name" value="LYSINE N-ACYLTRANSFERASE C17G9.06C-RELATED"/>
    <property type="match status" value="1"/>
</dbReference>
<dbReference type="Pfam" id="PF13523">
    <property type="entry name" value="Acetyltransf_8"/>
    <property type="match status" value="1"/>
</dbReference>
<organism evidence="3 4">
    <name type="scientific">Marinibacterium profundimaris</name>
    <dbReference type="NCBI Taxonomy" id="1679460"/>
    <lineage>
        <taxon>Bacteria</taxon>
        <taxon>Pseudomonadati</taxon>
        <taxon>Pseudomonadota</taxon>
        <taxon>Alphaproteobacteria</taxon>
        <taxon>Rhodobacterales</taxon>
        <taxon>Paracoccaceae</taxon>
        <taxon>Marinibacterium</taxon>
    </lineage>
</organism>
<name>A0A225NSK1_9RHOB</name>
<feature type="domain" description="N-acetyltransferase" evidence="2">
    <location>
        <begin position="7"/>
        <end position="164"/>
    </location>
</feature>
<reference evidence="3 4" key="1">
    <citation type="submission" date="2013-04" db="EMBL/GenBank/DDBJ databases">
        <title>Oceanicola sp. 22II1-22F33 Genome Sequencing.</title>
        <authorList>
            <person name="Lai Q."/>
            <person name="Li G."/>
            <person name="Shao Z."/>
        </authorList>
    </citation>
    <scope>NUCLEOTIDE SEQUENCE [LARGE SCALE GENOMIC DNA]</scope>
    <source>
        <strain evidence="3 4">22II1-22F33</strain>
    </source>
</reference>
<dbReference type="SUPFAM" id="SSF55729">
    <property type="entry name" value="Acyl-CoA N-acyltransferases (Nat)"/>
    <property type="match status" value="1"/>
</dbReference>
<evidence type="ECO:0000256" key="1">
    <source>
        <dbReference type="ARBA" id="ARBA00023251"/>
    </source>
</evidence>
<comment type="caution">
    <text evidence="3">The sequence shown here is derived from an EMBL/GenBank/DDBJ whole genome shotgun (WGS) entry which is preliminary data.</text>
</comment>
<dbReference type="InterPro" id="IPR016181">
    <property type="entry name" value="Acyl_CoA_acyltransferase"/>
</dbReference>
<dbReference type="PANTHER" id="PTHR31438">
    <property type="entry name" value="LYSINE N-ACYLTRANSFERASE C17G9.06C-RELATED"/>
    <property type="match status" value="1"/>
</dbReference>
<dbReference type="EMBL" id="AQQR01000001">
    <property type="protein sequence ID" value="OWU77815.1"/>
    <property type="molecule type" value="Genomic_DNA"/>
</dbReference>
<accession>A0A225NSK1</accession>
<dbReference type="Proteomes" id="UP000215377">
    <property type="component" value="Unassembled WGS sequence"/>
</dbReference>
<dbReference type="InterPro" id="IPR000182">
    <property type="entry name" value="GNAT_dom"/>
</dbReference>
<keyword evidence="1" id="KW-0046">Antibiotic resistance</keyword>
<evidence type="ECO:0000313" key="3">
    <source>
        <dbReference type="EMBL" id="OWU77815.1"/>
    </source>
</evidence>
<dbReference type="AlphaFoldDB" id="A0A225NSK1"/>